<evidence type="ECO:0000313" key="3">
    <source>
        <dbReference type="Proteomes" id="UP000054630"/>
    </source>
</evidence>
<gene>
    <name evidence="2" type="ORF">T07_608</name>
</gene>
<evidence type="ECO:0000256" key="1">
    <source>
        <dbReference type="SAM" id="MobiDB-lite"/>
    </source>
</evidence>
<name>A0A0V0SEH8_9BILA</name>
<accession>A0A0V0SEH8</accession>
<comment type="caution">
    <text evidence="2">The sequence shown here is derived from an EMBL/GenBank/DDBJ whole genome shotgun (WGS) entry which is preliminary data.</text>
</comment>
<dbReference type="EMBL" id="JYDL01000013">
    <property type="protein sequence ID" value="KRX25182.1"/>
    <property type="molecule type" value="Genomic_DNA"/>
</dbReference>
<sequence length="341" mass="37520">MLCVPAAFRRRVRRHLASVGERLFCLVVAACLVRLVGFLVRCDCVGLSVGRSVGRSVGELLLLFAWKLCMEQRKQFEVNFHKGGEEGGGGGFQSAPSDMSERVASDEMNDGESAAAADANYIWSCCCSSPTAGALLLVPDSGFFSPSRDYFTFLNSPPSDCRPSINTIATTTTTTTATTEMSLDLDLSQGCLFRRRRRSRSHSPKSFITFQNAPFQRSSSDGQFNFNDTTQAGFSASKSVGYDLDLLRQRRLKLQSGDGAAGGGDGGRGGGTFCTDEQGEVEKAALVAERLRRLADQMDDEYRFVRLHGFVCQRFTLTCLLLVELFVQGIDRLYLMMFPDW</sequence>
<organism evidence="2 3">
    <name type="scientific">Trichinella nelsoni</name>
    <dbReference type="NCBI Taxonomy" id="6336"/>
    <lineage>
        <taxon>Eukaryota</taxon>
        <taxon>Metazoa</taxon>
        <taxon>Ecdysozoa</taxon>
        <taxon>Nematoda</taxon>
        <taxon>Enoplea</taxon>
        <taxon>Dorylaimia</taxon>
        <taxon>Trichinellida</taxon>
        <taxon>Trichinellidae</taxon>
        <taxon>Trichinella</taxon>
    </lineage>
</organism>
<reference evidence="2 3" key="1">
    <citation type="submission" date="2015-01" db="EMBL/GenBank/DDBJ databases">
        <title>Evolution of Trichinella species and genotypes.</title>
        <authorList>
            <person name="Korhonen P.K."/>
            <person name="Edoardo P."/>
            <person name="Giuseppe L.R."/>
            <person name="Gasser R.B."/>
        </authorList>
    </citation>
    <scope>NUCLEOTIDE SEQUENCE [LARGE SCALE GENOMIC DNA]</scope>
    <source>
        <strain evidence="2">ISS37</strain>
    </source>
</reference>
<feature type="region of interest" description="Disordered" evidence="1">
    <location>
        <begin position="85"/>
        <end position="109"/>
    </location>
</feature>
<proteinExistence type="predicted"/>
<keyword evidence="3" id="KW-1185">Reference proteome</keyword>
<protein>
    <submittedName>
        <fullName evidence="2">Uncharacterized protein</fullName>
    </submittedName>
</protein>
<dbReference type="Proteomes" id="UP000054630">
    <property type="component" value="Unassembled WGS sequence"/>
</dbReference>
<dbReference type="AlphaFoldDB" id="A0A0V0SEH8"/>
<dbReference type="OrthoDB" id="5919796at2759"/>
<evidence type="ECO:0000313" key="2">
    <source>
        <dbReference type="EMBL" id="KRX25182.1"/>
    </source>
</evidence>